<dbReference type="SUPFAM" id="SSF53067">
    <property type="entry name" value="Actin-like ATPase domain"/>
    <property type="match status" value="2"/>
</dbReference>
<dbReference type="InterPro" id="IPR018484">
    <property type="entry name" value="FGGY_N"/>
</dbReference>
<keyword evidence="1" id="KW-0808">Transferase</keyword>
<evidence type="ECO:0000259" key="4">
    <source>
        <dbReference type="Pfam" id="PF00370"/>
    </source>
</evidence>
<organism evidence="6 7">
    <name type="scientific">Chara braunii</name>
    <name type="common">Braun's stonewort</name>
    <dbReference type="NCBI Taxonomy" id="69332"/>
    <lineage>
        <taxon>Eukaryota</taxon>
        <taxon>Viridiplantae</taxon>
        <taxon>Streptophyta</taxon>
        <taxon>Charophyceae</taxon>
        <taxon>Charales</taxon>
        <taxon>Characeae</taxon>
        <taxon>Chara</taxon>
    </lineage>
</organism>
<dbReference type="GO" id="GO:0016301">
    <property type="term" value="F:kinase activity"/>
    <property type="evidence" value="ECO:0007669"/>
    <property type="project" value="UniProtKB-KW"/>
</dbReference>
<dbReference type="OrthoDB" id="1728974at2759"/>
<dbReference type="PROSITE" id="PS51257">
    <property type="entry name" value="PROKAR_LIPOPROTEIN"/>
    <property type="match status" value="1"/>
</dbReference>
<dbReference type="Gramene" id="GBG85546">
    <property type="protein sequence ID" value="GBG85546"/>
    <property type="gene ID" value="CBR_g40184"/>
</dbReference>
<dbReference type="Proteomes" id="UP000265515">
    <property type="component" value="Unassembled WGS sequence"/>
</dbReference>
<evidence type="ECO:0000256" key="2">
    <source>
        <dbReference type="ARBA" id="ARBA00022777"/>
    </source>
</evidence>
<dbReference type="Gene3D" id="3.30.420.40">
    <property type="match status" value="2"/>
</dbReference>
<name>A0A388LT99_CHABU</name>
<dbReference type="CDD" id="cd07805">
    <property type="entry name" value="ASKHA_NBD_FGGY_CvXK-like"/>
    <property type="match status" value="1"/>
</dbReference>
<evidence type="ECO:0000313" key="7">
    <source>
        <dbReference type="Proteomes" id="UP000265515"/>
    </source>
</evidence>
<dbReference type="InterPro" id="IPR018485">
    <property type="entry name" value="FGGY_C"/>
</dbReference>
<evidence type="ECO:0000256" key="1">
    <source>
        <dbReference type="ARBA" id="ARBA00022679"/>
    </source>
</evidence>
<feature type="domain" description="Carbohydrate kinase FGGY N-terminal" evidence="4">
    <location>
        <begin position="51"/>
        <end position="313"/>
    </location>
</feature>
<reference evidence="6 7" key="1">
    <citation type="journal article" date="2018" name="Cell">
        <title>The Chara Genome: Secondary Complexity and Implications for Plant Terrestrialization.</title>
        <authorList>
            <person name="Nishiyama T."/>
            <person name="Sakayama H."/>
            <person name="Vries J.D."/>
            <person name="Buschmann H."/>
            <person name="Saint-Marcoux D."/>
            <person name="Ullrich K.K."/>
            <person name="Haas F.B."/>
            <person name="Vanderstraeten L."/>
            <person name="Becker D."/>
            <person name="Lang D."/>
            <person name="Vosolsobe S."/>
            <person name="Rombauts S."/>
            <person name="Wilhelmsson P.K.I."/>
            <person name="Janitza P."/>
            <person name="Kern R."/>
            <person name="Heyl A."/>
            <person name="Rumpler F."/>
            <person name="Villalobos L.I.A.C."/>
            <person name="Clay J.M."/>
            <person name="Skokan R."/>
            <person name="Toyoda A."/>
            <person name="Suzuki Y."/>
            <person name="Kagoshima H."/>
            <person name="Schijlen E."/>
            <person name="Tajeshwar N."/>
            <person name="Catarino B."/>
            <person name="Hetherington A.J."/>
            <person name="Saltykova A."/>
            <person name="Bonnot C."/>
            <person name="Breuninger H."/>
            <person name="Symeonidi A."/>
            <person name="Radhakrishnan G.V."/>
            <person name="Van Nieuwerburgh F."/>
            <person name="Deforce D."/>
            <person name="Chang C."/>
            <person name="Karol K.G."/>
            <person name="Hedrich R."/>
            <person name="Ulvskov P."/>
            <person name="Glockner G."/>
            <person name="Delwiche C.F."/>
            <person name="Petrasek J."/>
            <person name="Van de Peer Y."/>
            <person name="Friml J."/>
            <person name="Beilby M."/>
            <person name="Dolan L."/>
            <person name="Kohara Y."/>
            <person name="Sugano S."/>
            <person name="Fujiyama A."/>
            <person name="Delaux P.-M."/>
            <person name="Quint M."/>
            <person name="TheiBen G."/>
            <person name="Hagemann M."/>
            <person name="Harholt J."/>
            <person name="Dunand C."/>
            <person name="Zachgo S."/>
            <person name="Langdale J."/>
            <person name="Maumus F."/>
            <person name="Straeten D.V.D."/>
            <person name="Gould S.B."/>
            <person name="Rensing S.A."/>
        </authorList>
    </citation>
    <scope>NUCLEOTIDE SEQUENCE [LARGE SCALE GENOMIC DNA]</scope>
    <source>
        <strain evidence="6 7">S276</strain>
    </source>
</reference>
<evidence type="ECO:0000256" key="3">
    <source>
        <dbReference type="SAM" id="MobiDB-lite"/>
    </source>
</evidence>
<feature type="domain" description="Carbohydrate kinase FGGY C-terminal" evidence="5">
    <location>
        <begin position="402"/>
        <end position="575"/>
    </location>
</feature>
<keyword evidence="7" id="KW-1185">Reference proteome</keyword>
<proteinExistence type="predicted"/>
<gene>
    <name evidence="6" type="ORF">CBR_g40184</name>
</gene>
<dbReference type="Pfam" id="PF00370">
    <property type="entry name" value="FGGY_N"/>
    <property type="match status" value="1"/>
</dbReference>
<dbReference type="EMBL" id="BFEA01000523">
    <property type="protein sequence ID" value="GBG85546.1"/>
    <property type="molecule type" value="Genomic_DNA"/>
</dbReference>
<feature type="compositionally biased region" description="Low complexity" evidence="3">
    <location>
        <begin position="345"/>
        <end position="365"/>
    </location>
</feature>
<accession>A0A388LT99</accession>
<evidence type="ECO:0008006" key="8">
    <source>
        <dbReference type="Google" id="ProtNLM"/>
    </source>
</evidence>
<dbReference type="InterPro" id="IPR043129">
    <property type="entry name" value="ATPase_NBD"/>
</dbReference>
<protein>
    <recommendedName>
        <fullName evidence="8">Glycerol kinase</fullName>
    </recommendedName>
</protein>
<dbReference type="PANTHER" id="PTHR43095:SF5">
    <property type="entry name" value="XYLULOSE KINASE"/>
    <property type="match status" value="1"/>
</dbReference>
<dbReference type="Pfam" id="PF02782">
    <property type="entry name" value="FGGY_C"/>
    <property type="match status" value="1"/>
</dbReference>
<keyword evidence="2" id="KW-0418">Kinase</keyword>
<dbReference type="InterPro" id="IPR050406">
    <property type="entry name" value="FGGY_Carb_Kinase"/>
</dbReference>
<evidence type="ECO:0000313" key="6">
    <source>
        <dbReference type="EMBL" id="GBG85546.1"/>
    </source>
</evidence>
<sequence length="633" mass="67090">MGRGIAEAGRSCGGATAGAGCGIRPSQKQNLCVAVASGRPEAPLENDEEAVLAIDVGTGGTKAAIITRTGRVKRTGFCAHTSTKSEPVGDSKTVEQDPEEWWDATCAAVRQCMSVEKGSSQSQSRPSWKIIAVAVTGQMQDVVLLPKDPSLRTPPSILYSDGRASLELEEVCVLGGGVEKIAALTGTKQGSWSFLAKLRWLDRHAPTAVHDCSRLLFAGHDFVVWRMSGKCVADATTASTTGLFLAESPGSVAFDLMKQVGLDQWISKLPDIVPADEPCGEVLKQVAEQWGNPELAGLPVFHSIGDVGASTIGSGAGVPGPLYICIGTAGWVAGSFRRQGRGHKSNSSNNTMPTTTMPTGTRSSNLQEPVANARGITGEGDAEEMDDKFEKEVMPESIPGVFTLAHVDPDLVLKLGAIMTGGGNFKWAISAIGHDIPGGMPVADADEIAAQSPAGSRGVIYLPYLNGERCPVDDVYARGAFLGLSLVADRSTMLRAVMEGVVFGLRAARDALFVMGEADADTKQPQCSLAPLRVVGGGARSRIWPKIIAGVFDRKVEVLADPQEVTIKGAAILAGKWLGWHDTLVPSGEWFAVEKFHSVSPEEVKLYDNIYSIFSSCYPALRGIMERMAKLRL</sequence>
<dbReference type="AlphaFoldDB" id="A0A388LT99"/>
<dbReference type="OMA" id="SYSGQMH"/>
<dbReference type="PANTHER" id="PTHR43095">
    <property type="entry name" value="SUGAR KINASE"/>
    <property type="match status" value="1"/>
</dbReference>
<dbReference type="GO" id="GO:0005975">
    <property type="term" value="P:carbohydrate metabolic process"/>
    <property type="evidence" value="ECO:0007669"/>
    <property type="project" value="InterPro"/>
</dbReference>
<evidence type="ECO:0000259" key="5">
    <source>
        <dbReference type="Pfam" id="PF02782"/>
    </source>
</evidence>
<comment type="caution">
    <text evidence="6">The sequence shown here is derived from an EMBL/GenBank/DDBJ whole genome shotgun (WGS) entry which is preliminary data.</text>
</comment>
<dbReference type="STRING" id="69332.A0A388LT99"/>
<feature type="region of interest" description="Disordered" evidence="3">
    <location>
        <begin position="339"/>
        <end position="366"/>
    </location>
</feature>